<dbReference type="Gene3D" id="3.90.1310.10">
    <property type="entry name" value="Penicillin-binding protein 2a (Domain 2)"/>
    <property type="match status" value="1"/>
</dbReference>
<evidence type="ECO:0000259" key="1">
    <source>
        <dbReference type="Pfam" id="PF00905"/>
    </source>
</evidence>
<dbReference type="EMBL" id="JACCAC010000001">
    <property type="protein sequence ID" value="NYG54191.1"/>
    <property type="molecule type" value="Genomic_DNA"/>
</dbReference>
<evidence type="ECO:0000313" key="3">
    <source>
        <dbReference type="EMBL" id="NYG54191.1"/>
    </source>
</evidence>
<dbReference type="InterPro" id="IPR001460">
    <property type="entry name" value="PCN-bd_Tpept"/>
</dbReference>
<evidence type="ECO:0000259" key="2">
    <source>
        <dbReference type="Pfam" id="PF21922"/>
    </source>
</evidence>
<dbReference type="Pfam" id="PF00905">
    <property type="entry name" value="Transpeptidase"/>
    <property type="match status" value="1"/>
</dbReference>
<comment type="caution">
    <text evidence="3">The sequence shown here is derived from an EMBL/GenBank/DDBJ whole genome shotgun (WGS) entry which is preliminary data.</text>
</comment>
<keyword evidence="4" id="KW-1185">Reference proteome</keyword>
<dbReference type="GO" id="GO:0016757">
    <property type="term" value="F:glycosyltransferase activity"/>
    <property type="evidence" value="ECO:0007669"/>
    <property type="project" value="UniProtKB-KW"/>
</dbReference>
<organism evidence="3 4">
    <name type="scientific">Nocardioides perillae</name>
    <dbReference type="NCBI Taxonomy" id="1119534"/>
    <lineage>
        <taxon>Bacteria</taxon>
        <taxon>Bacillati</taxon>
        <taxon>Actinomycetota</taxon>
        <taxon>Actinomycetes</taxon>
        <taxon>Propionibacteriales</taxon>
        <taxon>Nocardioidaceae</taxon>
        <taxon>Nocardioides</taxon>
    </lineage>
</organism>
<feature type="domain" description="Penicillin binding protein A dimerisation" evidence="2">
    <location>
        <begin position="52"/>
        <end position="133"/>
    </location>
</feature>
<name>A0A7Y9ULB7_9ACTN</name>
<dbReference type="RefSeq" id="WP_179516863.1">
    <property type="nucleotide sequence ID" value="NZ_JACCAC010000001.1"/>
</dbReference>
<dbReference type="GO" id="GO:0008658">
    <property type="term" value="F:penicillin binding"/>
    <property type="evidence" value="ECO:0007669"/>
    <property type="project" value="InterPro"/>
</dbReference>
<dbReference type="Proteomes" id="UP000544110">
    <property type="component" value="Unassembled WGS sequence"/>
</dbReference>
<sequence>MNKPIRTLSLFTLLLFVALLVNVTVLQYVQADELNADDRNRRVVVAAFSRERGAILAGRDPIAESVPSDDEFDFQRTYPEPLRYAHTTGYFSYYSQTALERSQNEVLSGDDSRLFVTRLADLLTQADPQGGNVQTTLVRDAQVAAYDGLRALGEDTQGAVVALEPGTGKVLAMVSSPSFDPNRLASHDLGAVTQAYEELEAREDQPLLNRAIQTTLPPGSTFKLVTAAAALEEGLYELGDQVPGGDTYQLPLTSGPTGLLDNGGRSCGSETVSFTQAVANSCNTTFLAMADELGVEALQDQAEAFGFNAEYLDALPAQAESRFPGDLDQAQTALAGIGQSDVAATPLQMAMVAAGIANDGVVMKPYLVDEVTSPDLDVLERTEPTELSRATSPATAEALTEMMVATVSSGTATPAQIPGVDVAGKTGTAQSTPERPPYAWFVSFAPADDPQVAVAVLVESTDVARDEIAGGALGGPIAKAVMEAVVNR</sequence>
<dbReference type="SUPFAM" id="SSF56601">
    <property type="entry name" value="beta-lactamase/transpeptidase-like"/>
    <property type="match status" value="1"/>
</dbReference>
<dbReference type="InterPro" id="IPR012338">
    <property type="entry name" value="Beta-lactam/transpept-like"/>
</dbReference>
<dbReference type="Pfam" id="PF21922">
    <property type="entry name" value="PBP_dimer_2"/>
    <property type="match status" value="1"/>
</dbReference>
<reference evidence="3 4" key="1">
    <citation type="submission" date="2020-07" db="EMBL/GenBank/DDBJ databases">
        <title>Sequencing the genomes of 1000 actinobacteria strains.</title>
        <authorList>
            <person name="Klenk H.-P."/>
        </authorList>
    </citation>
    <scope>NUCLEOTIDE SEQUENCE [LARGE SCALE GENOMIC DNA]</scope>
    <source>
        <strain evidence="3 4">DSM 24552</strain>
    </source>
</reference>
<dbReference type="AlphaFoldDB" id="A0A7Y9ULB7"/>
<dbReference type="EC" id="2.4.1.129" evidence="3"/>
<dbReference type="GO" id="GO:0005886">
    <property type="term" value="C:plasma membrane"/>
    <property type="evidence" value="ECO:0007669"/>
    <property type="project" value="TreeGrafter"/>
</dbReference>
<dbReference type="GO" id="GO:0071972">
    <property type="term" value="F:peptidoglycan L,D-transpeptidase activity"/>
    <property type="evidence" value="ECO:0007669"/>
    <property type="project" value="TreeGrafter"/>
</dbReference>
<dbReference type="Gene3D" id="3.40.710.10">
    <property type="entry name" value="DD-peptidase/beta-lactamase superfamily"/>
    <property type="match status" value="1"/>
</dbReference>
<proteinExistence type="predicted"/>
<protein>
    <submittedName>
        <fullName evidence="3">Peptidoglycan glycosyltransferase</fullName>
        <ecNumber evidence="3">2.4.1.129</ecNumber>
    </submittedName>
</protein>
<dbReference type="InterPro" id="IPR050515">
    <property type="entry name" value="Beta-lactam/transpept"/>
</dbReference>
<keyword evidence="3" id="KW-0808">Transferase</keyword>
<gene>
    <name evidence="3" type="ORF">BJ989_000495</name>
</gene>
<dbReference type="PANTHER" id="PTHR30627">
    <property type="entry name" value="PEPTIDOGLYCAN D,D-TRANSPEPTIDASE"/>
    <property type="match status" value="1"/>
</dbReference>
<feature type="domain" description="Penicillin-binding protein transpeptidase" evidence="1">
    <location>
        <begin position="158"/>
        <end position="483"/>
    </location>
</feature>
<dbReference type="PANTHER" id="PTHR30627:SF24">
    <property type="entry name" value="PENICILLIN-BINDING PROTEIN 4B"/>
    <property type="match status" value="1"/>
</dbReference>
<dbReference type="GO" id="GO:0071555">
    <property type="term" value="P:cell wall organization"/>
    <property type="evidence" value="ECO:0007669"/>
    <property type="project" value="TreeGrafter"/>
</dbReference>
<evidence type="ECO:0000313" key="4">
    <source>
        <dbReference type="Proteomes" id="UP000544110"/>
    </source>
</evidence>
<keyword evidence="3" id="KW-0328">Glycosyltransferase</keyword>
<accession>A0A7Y9ULB7</accession>
<dbReference type="InterPro" id="IPR054120">
    <property type="entry name" value="PBPA_dimer"/>
</dbReference>